<dbReference type="EMBL" id="CP001737">
    <property type="protein sequence ID" value="ACV77798.1"/>
    <property type="molecule type" value="Genomic_DNA"/>
</dbReference>
<dbReference type="InterPro" id="IPR008984">
    <property type="entry name" value="SMAD_FHA_dom_sf"/>
</dbReference>
<evidence type="ECO:0000313" key="5">
    <source>
        <dbReference type="Proteomes" id="UP000002218"/>
    </source>
</evidence>
<evidence type="ECO:0000256" key="2">
    <source>
        <dbReference type="SAM" id="MobiDB-lite"/>
    </source>
</evidence>
<dbReference type="Pfam" id="PF00498">
    <property type="entry name" value="FHA"/>
    <property type="match status" value="1"/>
</dbReference>
<dbReference type="Gene3D" id="2.60.200.20">
    <property type="match status" value="1"/>
</dbReference>
<dbReference type="CDD" id="cd00060">
    <property type="entry name" value="FHA"/>
    <property type="match status" value="1"/>
</dbReference>
<dbReference type="InParanoid" id="C8XEE0"/>
<dbReference type="RefSeq" id="WP_015746705.1">
    <property type="nucleotide sequence ID" value="NC_013235.1"/>
</dbReference>
<proteinExistence type="predicted"/>
<dbReference type="OrthoDB" id="5240729at2"/>
<dbReference type="HOGENOM" id="CLU_046139_0_0_11"/>
<protein>
    <submittedName>
        <fullName evidence="4">FHA domain containing protein</fullName>
    </submittedName>
</protein>
<dbReference type="PROSITE" id="PS50006">
    <property type="entry name" value="FHA_DOMAIN"/>
    <property type="match status" value="1"/>
</dbReference>
<feature type="domain" description="FHA" evidence="3">
    <location>
        <begin position="415"/>
        <end position="471"/>
    </location>
</feature>
<dbReference type="STRING" id="479431.Namu_1397"/>
<feature type="compositionally biased region" description="Pro residues" evidence="2">
    <location>
        <begin position="234"/>
        <end position="247"/>
    </location>
</feature>
<organism evidence="4 5">
    <name type="scientific">Nakamurella multipartita (strain ATCC 700099 / DSM 44233 / CIP 104796 / JCM 9543 / NBRC 105858 / Y-104)</name>
    <name type="common">Microsphaera multipartita</name>
    <dbReference type="NCBI Taxonomy" id="479431"/>
    <lineage>
        <taxon>Bacteria</taxon>
        <taxon>Bacillati</taxon>
        <taxon>Actinomycetota</taxon>
        <taxon>Actinomycetes</taxon>
        <taxon>Nakamurellales</taxon>
        <taxon>Nakamurellaceae</taxon>
        <taxon>Nakamurella</taxon>
    </lineage>
</organism>
<gene>
    <name evidence="4" type="ordered locus">Namu_1397</name>
</gene>
<reference evidence="5" key="1">
    <citation type="submission" date="2009-09" db="EMBL/GenBank/DDBJ databases">
        <title>The complete genome of Nakamurella multipartita DSM 44233.</title>
        <authorList>
            <consortium name="US DOE Joint Genome Institute (JGI-PGF)"/>
            <person name="Lucas S."/>
            <person name="Copeland A."/>
            <person name="Lapidus A."/>
            <person name="Glavina del Rio T."/>
            <person name="Dalin E."/>
            <person name="Tice H."/>
            <person name="Bruce D."/>
            <person name="Goodwin L."/>
            <person name="Pitluck S."/>
            <person name="Kyrpides N."/>
            <person name="Mavromatis K."/>
            <person name="Ivanova N."/>
            <person name="Ovchinnikova G."/>
            <person name="Sims D."/>
            <person name="Meincke L."/>
            <person name="Brettin T."/>
            <person name="Detter J.C."/>
            <person name="Han C."/>
            <person name="Larimer F."/>
            <person name="Land M."/>
            <person name="Hauser L."/>
            <person name="Markowitz V."/>
            <person name="Cheng J.-F."/>
            <person name="Hugenholtz P."/>
            <person name="Woyke T."/>
            <person name="Wu D."/>
            <person name="Klenk H.-P."/>
            <person name="Eisen J.A."/>
        </authorList>
    </citation>
    <scope>NUCLEOTIDE SEQUENCE [LARGE SCALE GENOMIC DNA]</scope>
    <source>
        <strain evidence="5">ATCC 700099 / DSM 44233 / CIP 104796 / JCM 9543 / NBRC 105858 / Y-104</strain>
    </source>
</reference>
<feature type="compositionally biased region" description="Basic and acidic residues" evidence="2">
    <location>
        <begin position="216"/>
        <end position="232"/>
    </location>
</feature>
<feature type="region of interest" description="Disordered" evidence="2">
    <location>
        <begin position="183"/>
        <end position="353"/>
    </location>
</feature>
<dbReference type="AlphaFoldDB" id="C8XEE0"/>
<reference evidence="4 5" key="2">
    <citation type="journal article" date="2010" name="Stand. Genomic Sci.">
        <title>Complete genome sequence of Nakamurella multipartita type strain (Y-104).</title>
        <authorList>
            <person name="Tice H."/>
            <person name="Mayilraj S."/>
            <person name="Sims D."/>
            <person name="Lapidus A."/>
            <person name="Nolan M."/>
            <person name="Lucas S."/>
            <person name="Glavina Del Rio T."/>
            <person name="Copeland A."/>
            <person name="Cheng J.F."/>
            <person name="Meincke L."/>
            <person name="Bruce D."/>
            <person name="Goodwin L."/>
            <person name="Pitluck S."/>
            <person name="Ivanova N."/>
            <person name="Mavromatis K."/>
            <person name="Ovchinnikova G."/>
            <person name="Pati A."/>
            <person name="Chen A."/>
            <person name="Palaniappan K."/>
            <person name="Land M."/>
            <person name="Hauser L."/>
            <person name="Chang Y.J."/>
            <person name="Jeffries C.D."/>
            <person name="Detter J.C."/>
            <person name="Brettin T."/>
            <person name="Rohde M."/>
            <person name="Goker M."/>
            <person name="Bristow J."/>
            <person name="Eisen J.A."/>
            <person name="Markowitz V."/>
            <person name="Hugenholtz P."/>
            <person name="Kyrpides N.C."/>
            <person name="Klenk H.P."/>
            <person name="Chen F."/>
        </authorList>
    </citation>
    <scope>NUCLEOTIDE SEQUENCE [LARGE SCALE GENOMIC DNA]</scope>
    <source>
        <strain evidence="5">ATCC 700099 / DSM 44233 / CIP 104796 / JCM 9543 / NBRC 105858 / Y-104</strain>
    </source>
</reference>
<feature type="compositionally biased region" description="Low complexity" evidence="2">
    <location>
        <begin position="199"/>
        <end position="214"/>
    </location>
</feature>
<dbReference type="Proteomes" id="UP000002218">
    <property type="component" value="Chromosome"/>
</dbReference>
<keyword evidence="1" id="KW-0597">Phosphoprotein</keyword>
<accession>C8XEE0</accession>
<sequence>MISFDEIHGEVLPAGDGPSHLVARVPGVVTVIRRDAAGGEAAAAELLELIRQAAAEAAPAPGRDLARRLTEWVVRTRAVPGFGTIAATDDGIAVFLHGDVTVAELPAPGTAGAPAAEPLHLSGRTAAFTVDRLLPRPAGPIVLTAGDPDRRPADPSIGMPGWSGLVQGLVPGVGIVLGAPAATPAAAPAPGRHASRSVPAPTAEPEATQEQPAARPSREPTAEHPVPDRAAEPEPVPVAEPPRPPLPRADARKFVSTPLGPPATPPAPPSPPPSSPPPSSPPPSSPPPSPPSSAPSSPPPAPPSDEPVKLRPPRLSEQIFGAHQHETPRPPLPVPGAGGTAKPAPPRPGAAGPAHVLVKGFRCSRNHHNDPRVSFCSVCGIRMDQRTGILVDGRRPPLGLLVLDIGSTFVLDDNYLLGRNPEVDEAVISSQLRPIRLDDDSGTLSRVHAEIRLEGWDVLLLDRGSANGTHVAAPGQSGWNRLAPHRPIVLTPGTHVRIGRRVFTFESAHARL</sequence>
<name>C8XEE0_NAKMY</name>
<dbReference type="KEGG" id="nml:Namu_1397"/>
<dbReference type="SUPFAM" id="SSF49879">
    <property type="entry name" value="SMAD/FHA domain"/>
    <property type="match status" value="1"/>
</dbReference>
<evidence type="ECO:0000259" key="3">
    <source>
        <dbReference type="PROSITE" id="PS50006"/>
    </source>
</evidence>
<evidence type="ECO:0000313" key="4">
    <source>
        <dbReference type="EMBL" id="ACV77798.1"/>
    </source>
</evidence>
<dbReference type="InterPro" id="IPR000253">
    <property type="entry name" value="FHA_dom"/>
</dbReference>
<dbReference type="eggNOG" id="COG1716">
    <property type="taxonomic scope" value="Bacteria"/>
</dbReference>
<evidence type="ECO:0000256" key="1">
    <source>
        <dbReference type="ARBA" id="ARBA00022553"/>
    </source>
</evidence>
<feature type="compositionally biased region" description="Pro residues" evidence="2">
    <location>
        <begin position="259"/>
        <end position="305"/>
    </location>
</feature>
<keyword evidence="5" id="KW-1185">Reference proteome</keyword>